<keyword evidence="2" id="KW-0614">Plasmid</keyword>
<dbReference type="KEGG" id="ntn:D5366_11420"/>
<gene>
    <name evidence="2" type="ORF">D5366_11420</name>
</gene>
<keyword evidence="1" id="KW-0732">Signal</keyword>
<keyword evidence="3" id="KW-1185">Reference proteome</keyword>
<organism evidence="2 3">
    <name type="scientific">Neokomagataea tanensis</name>
    <dbReference type="NCBI Taxonomy" id="661191"/>
    <lineage>
        <taxon>Bacteria</taxon>
        <taxon>Pseudomonadati</taxon>
        <taxon>Pseudomonadota</taxon>
        <taxon>Alphaproteobacteria</taxon>
        <taxon>Acetobacterales</taxon>
        <taxon>Acetobacteraceae</taxon>
        <taxon>Neokomagataea</taxon>
    </lineage>
</organism>
<feature type="chain" id="PRO_5021206204" evidence="1">
    <location>
        <begin position="22"/>
        <end position="419"/>
    </location>
</feature>
<sequence>MLKCAFLTASFITVIAQAASAAQPNTIKIPSPHLTAPQAQKRVEAWIDTLRKTAIATQRSCRKMAENGPFHYSLTATSAIGPNNVISYSVHEDMTCGGAHGTSKRSAMSFDTTTGETINLLTRYHLTKVAALAAAVKAYPGPSECKSYLQSPPMQDAYDFESAALALNGLAISITFNAGAAESCGATPAIIPVTQVQYGTPEEHSFQDYSGTIGQIPIAVTFGIVNSKIIEGSHYYYRKFLKDIPLTGTASSEITLIDTSGGTFNLHPVDNANQPTTPDSSTGLVGTWTANGHTLPVKLSSESIGIFAPGHRYTRITNKTDAQFEMPIKGFYTAALANDPVAAARFVAFPLRINVGPGAYKKIPNATLFKQKWTQIFSVKWLKNLAKSSPHDLFTTNGYAMIGNGLAFFNEEGLSVVNK</sequence>
<feature type="signal peptide" evidence="1">
    <location>
        <begin position="1"/>
        <end position="21"/>
    </location>
</feature>
<protein>
    <submittedName>
        <fullName evidence="2">Uncharacterized protein</fullName>
    </submittedName>
</protein>
<geneLocation type="plasmid" evidence="2">
    <name>unnamed1</name>
</geneLocation>
<accession>A0A4Y6V7J0</accession>
<evidence type="ECO:0000313" key="3">
    <source>
        <dbReference type="Proteomes" id="UP000317214"/>
    </source>
</evidence>
<proteinExistence type="predicted"/>
<dbReference type="Proteomes" id="UP000317214">
    <property type="component" value="Plasmid unnamed1"/>
</dbReference>
<evidence type="ECO:0000256" key="1">
    <source>
        <dbReference type="SAM" id="SignalP"/>
    </source>
</evidence>
<reference evidence="2 3" key="1">
    <citation type="submission" date="2018-09" db="EMBL/GenBank/DDBJ databases">
        <title>The complete genome sequence of Neokomagataea tanensis NBRC 106556(T).</title>
        <authorList>
            <person name="Chua K.-O."/>
            <person name="See-Too W.-S."/>
            <person name="Hong K.-W."/>
            <person name="Yin W.-F."/>
            <person name="Chan K.-G."/>
        </authorList>
    </citation>
    <scope>NUCLEOTIDE SEQUENCE [LARGE SCALE GENOMIC DNA]</scope>
    <source>
        <strain evidence="3">AH13 \ NBRC 106556</strain>
        <plasmid evidence="2 3">unnamed1</plasmid>
    </source>
</reference>
<name>A0A4Y6V7J0_9PROT</name>
<dbReference type="Gene3D" id="3.30.565.40">
    <property type="entry name" value="Fervidobacterium nodosum Rt17-B1 like"/>
    <property type="match status" value="1"/>
</dbReference>
<evidence type="ECO:0000313" key="2">
    <source>
        <dbReference type="EMBL" id="QDH26029.1"/>
    </source>
</evidence>
<dbReference type="EMBL" id="CP032486">
    <property type="protein sequence ID" value="QDH26029.1"/>
    <property type="molecule type" value="Genomic_DNA"/>
</dbReference>
<dbReference type="AlphaFoldDB" id="A0A4Y6V7J0"/>